<dbReference type="Proteomes" id="UP000252081">
    <property type="component" value="Unassembled WGS sequence"/>
</dbReference>
<proteinExistence type="predicted"/>
<organism evidence="2 3">
    <name type="scientific">Pedobacter miscanthi</name>
    <dbReference type="NCBI Taxonomy" id="2259170"/>
    <lineage>
        <taxon>Bacteria</taxon>
        <taxon>Pseudomonadati</taxon>
        <taxon>Bacteroidota</taxon>
        <taxon>Sphingobacteriia</taxon>
        <taxon>Sphingobacteriales</taxon>
        <taxon>Sphingobacteriaceae</taxon>
        <taxon>Pedobacter</taxon>
    </lineage>
</organism>
<feature type="domain" description="HTH cro/C1-type" evidence="1">
    <location>
        <begin position="13"/>
        <end position="68"/>
    </location>
</feature>
<evidence type="ECO:0000313" key="3">
    <source>
        <dbReference type="Proteomes" id="UP000252081"/>
    </source>
</evidence>
<evidence type="ECO:0000259" key="1">
    <source>
        <dbReference type="Pfam" id="PF13443"/>
    </source>
</evidence>
<keyword evidence="3" id="KW-1185">Reference proteome</keyword>
<dbReference type="AlphaFoldDB" id="A0A366KUN9"/>
<dbReference type="Pfam" id="PF13443">
    <property type="entry name" value="HTH_26"/>
    <property type="match status" value="1"/>
</dbReference>
<protein>
    <recommendedName>
        <fullName evidence="1">HTH cro/C1-type domain-containing protein</fullName>
    </recommendedName>
</protein>
<gene>
    <name evidence="2" type="ORF">DRW42_16935</name>
</gene>
<dbReference type="InterPro" id="IPR001387">
    <property type="entry name" value="Cro/C1-type_HTH"/>
</dbReference>
<dbReference type="EMBL" id="QNQU01000014">
    <property type="protein sequence ID" value="RBQ05365.1"/>
    <property type="molecule type" value="Genomic_DNA"/>
</dbReference>
<comment type="caution">
    <text evidence="2">The sequence shown here is derived from an EMBL/GenBank/DDBJ whole genome shotgun (WGS) entry which is preliminary data.</text>
</comment>
<accession>A0A366KUN9</accession>
<sequence>MLHLNVGAIFVARGIERPSTFLIKAGFSTHSAHFILNSKTRSIKLDHIEKLCKLLICEPSDLFAWQPDKDETIPDTHPITRLKKNLTQESIRNLIADVSFKQIVEIAALIKERKEEALSAKTKKEA</sequence>
<evidence type="ECO:0000313" key="2">
    <source>
        <dbReference type="EMBL" id="RBQ05365.1"/>
    </source>
</evidence>
<dbReference type="OrthoDB" id="9805309at2"/>
<name>A0A366KUN9_9SPHI</name>
<dbReference type="RefSeq" id="WP_113950021.1">
    <property type="nucleotide sequence ID" value="NZ_QNQU01000014.1"/>
</dbReference>
<reference evidence="2 3" key="1">
    <citation type="submission" date="2018-07" db="EMBL/GenBank/DDBJ databases">
        <title>A draft genome of a endophytic bacteria, a new species of Pedobacter.</title>
        <authorList>
            <person name="Zhang Z.D."/>
            <person name="Chen Z.J."/>
        </authorList>
    </citation>
    <scope>NUCLEOTIDE SEQUENCE [LARGE SCALE GENOMIC DNA]</scope>
    <source>
        <strain evidence="2 3">RS10</strain>
    </source>
</reference>